<name>A0A656HCW3_THINJ</name>
<sequence>MANPEQSSKLKIPAFTQQVQAGSLFRLRFLANGESFYTEIKLENNILSYTYFEDTTGRCEKWVQNTPCWRKEDLKTISMALRDEDLDNLYSLAKESGILKLTRATYGSAKQGQRYYAQHMEISLDGKQKSITYQSFPGSSKKPEAFSQLETALVEYARDLPH</sequence>
<reference evidence="2" key="1">
    <citation type="journal article" date="2011" name="Stand. Genomic Sci.">
        <title>Genome sequence of the filamentous, gliding Thiothrix nivea neotype strain (JP2(T)).</title>
        <authorList>
            <person name="Lapidus A."/>
            <person name="Nolan M."/>
            <person name="Lucas S."/>
            <person name="Glavina Del Rio T."/>
            <person name="Tice H."/>
            <person name="Cheng J.F."/>
            <person name="Tapia R."/>
            <person name="Han C."/>
            <person name="Goodwin L."/>
            <person name="Pitluck S."/>
            <person name="Liolios K."/>
            <person name="Pagani I."/>
            <person name="Ivanova N."/>
            <person name="Huntemann M."/>
            <person name="Mavromatis K."/>
            <person name="Mikhailova N."/>
            <person name="Pati A."/>
            <person name="Chen A."/>
            <person name="Palaniappan K."/>
            <person name="Land M."/>
            <person name="Brambilla E.M."/>
            <person name="Rohde M."/>
            <person name="Abt B."/>
            <person name="Verbarg S."/>
            <person name="Goker M."/>
            <person name="Bristow J."/>
            <person name="Eisen J.A."/>
            <person name="Markowitz V."/>
            <person name="Hugenholtz P."/>
            <person name="Kyrpides N.C."/>
            <person name="Klenk H.P."/>
            <person name="Woyke T."/>
        </authorList>
    </citation>
    <scope>NUCLEOTIDE SEQUENCE [LARGE SCALE GENOMIC DNA]</scope>
    <source>
        <strain evidence="2">ATCC 35100 / DSM 5205 / JP2</strain>
    </source>
</reference>
<organism evidence="1 2">
    <name type="scientific">Thiothrix nivea (strain ATCC 35100 / DSM 5205 / JP2)</name>
    <dbReference type="NCBI Taxonomy" id="870187"/>
    <lineage>
        <taxon>Bacteria</taxon>
        <taxon>Pseudomonadati</taxon>
        <taxon>Pseudomonadota</taxon>
        <taxon>Gammaproteobacteria</taxon>
        <taxon>Thiotrichales</taxon>
        <taxon>Thiotrichaceae</taxon>
        <taxon>Thiothrix</taxon>
    </lineage>
</organism>
<dbReference type="EMBL" id="JH651384">
    <property type="protein sequence ID" value="EIJ33300.1"/>
    <property type="molecule type" value="Genomic_DNA"/>
</dbReference>
<evidence type="ECO:0000313" key="2">
    <source>
        <dbReference type="Proteomes" id="UP000005317"/>
    </source>
</evidence>
<proteinExistence type="predicted"/>
<dbReference type="Proteomes" id="UP000005317">
    <property type="component" value="Unassembled WGS sequence"/>
</dbReference>
<accession>A0A656HCW3</accession>
<dbReference type="AlphaFoldDB" id="A0A656HCW3"/>
<gene>
    <name evidence="1" type="ORF">Thini_0663</name>
</gene>
<protein>
    <submittedName>
        <fullName evidence="1">Uncharacterized protein</fullName>
    </submittedName>
</protein>
<evidence type="ECO:0000313" key="1">
    <source>
        <dbReference type="EMBL" id="EIJ33300.1"/>
    </source>
</evidence>
<keyword evidence="2" id="KW-1185">Reference proteome</keyword>